<dbReference type="Pfam" id="PF12833">
    <property type="entry name" value="HTH_18"/>
    <property type="match status" value="1"/>
</dbReference>
<dbReference type="SUPFAM" id="SSF46689">
    <property type="entry name" value="Homeodomain-like"/>
    <property type="match status" value="2"/>
</dbReference>
<feature type="region of interest" description="Disordered" evidence="7">
    <location>
        <begin position="1"/>
        <end position="22"/>
    </location>
</feature>
<dbReference type="InterPro" id="IPR009057">
    <property type="entry name" value="Homeodomain-like_sf"/>
</dbReference>
<keyword evidence="4" id="KW-0804">Transcription</keyword>
<dbReference type="Gene3D" id="1.10.10.60">
    <property type="entry name" value="Homeodomain-like"/>
    <property type="match status" value="1"/>
</dbReference>
<evidence type="ECO:0000256" key="4">
    <source>
        <dbReference type="ARBA" id="ARBA00023163"/>
    </source>
</evidence>
<keyword evidence="3" id="KW-0238">DNA-binding</keyword>
<name>A0AA46TE38_9ACTN</name>
<dbReference type="InterPro" id="IPR014710">
    <property type="entry name" value="RmlC-like_jellyroll"/>
</dbReference>
<sequence length="251" mass="27985">MSKIRHTSIAPTRTADHHSGERIDRHRHDEHQIMYASAGVVEATTERGSWIAPPQRAVWVPAGEWHEHRFHGATRSHTVGFPRDDAPLDPAEPAVVLVTPLLRELIISWADGTLCDAELDRVRAVTYDQLRRATHGSLHVPRPRNPVLVAACEVVQADLMIPWTADRLAAEVGVSGRTLSRLFRSELTMSYPQWRTQARLAHAVRRLAEGHTVTEAARDCGWSSPSAFIDVYRRNLGHTPGQGQLRPRAAG</sequence>
<dbReference type="InterPro" id="IPR018060">
    <property type="entry name" value="HTH_AraC"/>
</dbReference>
<keyword evidence="10" id="KW-1185">Reference proteome</keyword>
<proteinExistence type="predicted"/>
<evidence type="ECO:0000313" key="10">
    <source>
        <dbReference type="Proteomes" id="UP001164390"/>
    </source>
</evidence>
<dbReference type="Gene3D" id="2.60.120.10">
    <property type="entry name" value="Jelly Rolls"/>
    <property type="match status" value="1"/>
</dbReference>
<dbReference type="SUPFAM" id="SSF51182">
    <property type="entry name" value="RmlC-like cupins"/>
    <property type="match status" value="1"/>
</dbReference>
<organism evidence="9 10">
    <name type="scientific">Solicola gregarius</name>
    <dbReference type="NCBI Taxonomy" id="2908642"/>
    <lineage>
        <taxon>Bacteria</taxon>
        <taxon>Bacillati</taxon>
        <taxon>Actinomycetota</taxon>
        <taxon>Actinomycetes</taxon>
        <taxon>Propionibacteriales</taxon>
        <taxon>Nocardioidaceae</taxon>
        <taxon>Solicola</taxon>
    </lineage>
</organism>
<dbReference type="PANTHER" id="PTHR11019:SF199">
    <property type="entry name" value="HTH-TYPE TRANSCRIPTIONAL REGULATOR NIMR"/>
    <property type="match status" value="1"/>
</dbReference>
<reference evidence="9" key="1">
    <citation type="submission" date="2022-01" db="EMBL/GenBank/DDBJ databases">
        <title>Nocardioidaceae gen. sp. A5X3R13.</title>
        <authorList>
            <person name="Lopez Marin M.A."/>
            <person name="Uhlik O."/>
        </authorList>
    </citation>
    <scope>NUCLEOTIDE SEQUENCE</scope>
    <source>
        <strain evidence="9">A5X3R13</strain>
    </source>
</reference>
<dbReference type="AlphaFoldDB" id="A0AA46TE38"/>
<dbReference type="PROSITE" id="PS01124">
    <property type="entry name" value="HTH_ARAC_FAMILY_2"/>
    <property type="match status" value="1"/>
</dbReference>
<evidence type="ECO:0000256" key="3">
    <source>
        <dbReference type="ARBA" id="ARBA00023125"/>
    </source>
</evidence>
<dbReference type="FunFam" id="1.10.10.60:FF:000132">
    <property type="entry name" value="AraC family transcriptional regulator"/>
    <property type="match status" value="1"/>
</dbReference>
<dbReference type="InterPro" id="IPR003313">
    <property type="entry name" value="AraC-bd"/>
</dbReference>
<dbReference type="InterPro" id="IPR011051">
    <property type="entry name" value="RmlC_Cupin_sf"/>
</dbReference>
<dbReference type="Pfam" id="PF02311">
    <property type="entry name" value="AraC_binding"/>
    <property type="match status" value="1"/>
</dbReference>
<dbReference type="GO" id="GO:0003700">
    <property type="term" value="F:DNA-binding transcription factor activity"/>
    <property type="evidence" value="ECO:0007669"/>
    <property type="project" value="InterPro"/>
</dbReference>
<protein>
    <recommendedName>
        <fullName evidence="5">HTH-type transcriptional regulator RipA</fullName>
    </recommendedName>
    <alternativeName>
        <fullName evidence="6">Repressor of iron proteins A</fullName>
    </alternativeName>
</protein>
<dbReference type="KEGG" id="sgrg:L0C25_13225"/>
<keyword evidence="2" id="KW-0805">Transcription regulation</keyword>
<dbReference type="EMBL" id="CP094970">
    <property type="protein sequence ID" value="UYM03520.1"/>
    <property type="molecule type" value="Genomic_DNA"/>
</dbReference>
<dbReference type="RefSeq" id="WP_271632130.1">
    <property type="nucleotide sequence ID" value="NZ_CP094970.1"/>
</dbReference>
<evidence type="ECO:0000256" key="7">
    <source>
        <dbReference type="SAM" id="MobiDB-lite"/>
    </source>
</evidence>
<evidence type="ECO:0000256" key="2">
    <source>
        <dbReference type="ARBA" id="ARBA00023015"/>
    </source>
</evidence>
<evidence type="ECO:0000259" key="8">
    <source>
        <dbReference type="PROSITE" id="PS01124"/>
    </source>
</evidence>
<dbReference type="GO" id="GO:0043565">
    <property type="term" value="F:sequence-specific DNA binding"/>
    <property type="evidence" value="ECO:0007669"/>
    <property type="project" value="InterPro"/>
</dbReference>
<dbReference type="PANTHER" id="PTHR11019">
    <property type="entry name" value="HTH-TYPE TRANSCRIPTIONAL REGULATOR NIMR"/>
    <property type="match status" value="1"/>
</dbReference>
<accession>A0AA46TE38</accession>
<evidence type="ECO:0000313" key="9">
    <source>
        <dbReference type="EMBL" id="UYM03520.1"/>
    </source>
</evidence>
<dbReference type="CDD" id="cd06124">
    <property type="entry name" value="cupin_NimR-like_N"/>
    <property type="match status" value="1"/>
</dbReference>
<evidence type="ECO:0000256" key="6">
    <source>
        <dbReference type="ARBA" id="ARBA00079449"/>
    </source>
</evidence>
<evidence type="ECO:0000256" key="5">
    <source>
        <dbReference type="ARBA" id="ARBA00074140"/>
    </source>
</evidence>
<gene>
    <name evidence="9" type="ORF">L0C25_13225</name>
</gene>
<dbReference type="SMART" id="SM00342">
    <property type="entry name" value="HTH_ARAC"/>
    <property type="match status" value="1"/>
</dbReference>
<keyword evidence="1" id="KW-0678">Repressor</keyword>
<feature type="domain" description="HTH araC/xylS-type" evidence="8">
    <location>
        <begin position="149"/>
        <end position="246"/>
    </location>
</feature>
<evidence type="ECO:0000256" key="1">
    <source>
        <dbReference type="ARBA" id="ARBA00022491"/>
    </source>
</evidence>
<dbReference type="Proteomes" id="UP001164390">
    <property type="component" value="Chromosome"/>
</dbReference>